<gene>
    <name evidence="2" type="ORF">AK812_SmicGene20596</name>
</gene>
<feature type="transmembrane region" description="Helical" evidence="1">
    <location>
        <begin position="198"/>
        <end position="217"/>
    </location>
</feature>
<evidence type="ECO:0000313" key="2">
    <source>
        <dbReference type="EMBL" id="OLP97107.1"/>
    </source>
</evidence>
<accession>A0A1Q9DPL6</accession>
<sequence length="1108" mass="122063">MLTEPGSFVTAPGQPGWSGFATIIYAGFICIGLSLRVARTNPGRSPATSNNFVGNMSRGAGCQCPHVSFMWLDLMKATRVKSDGLVMNVRLTLSFKHLLWLRVCLMQAIHELLHFGRELTRFWAIENLATGLLMPALHGGTAVAGHQVPPVQALGSAQGLAQGSGDLHVMGYEGFNVALSTVPRVCPRLLAMHHSGRYMAAYWLVACFIPGAAINGTSTASCEGEACEVSPDLMAMIQLLQRDDPVYDGLTISIRVSSYVSGNDNSKAVYCPGYDPSRKETPTNNWVLMCMTDPPNSGDGVEYTRNSRGNNGCRAFSSGSSIRAVAVCSNMRTSAVQSGPYEYLFPPPKRTGYALLEGTVEVTCNNGRRPYACLCRSPWGMKYCEGSSLFAPDVDNRKCTRQVPKDIAHRRRRIFGGPEADDSEGAYVFGICIGQNEEVDYREANTKSGDDAISSKTCDGTDEALLCTSQPLHRGDGVTIGQKSGSDTPNSCRTHSSKQQSLAASSLCAPPNSKLRLVTSPGDGKYVEESGKWFYGASGYVPISCNCHSYWGANKWCQAQTTYYPFFYDEGGVRGLRCAYKGQGRRRRRGVGRRRGLGFGAFYSAITARLGSPCNELTKVCAAPACELWQFKKDYGCFRGSSNQCLRTVDPFCDGSRGERLRGRVGGTLGVVWFGSRWHNYVEIAPVDPYRHGAQKEVLQTFEGEFVHFSRSGPGVHQMNVSKSCWSYDRHPSWCCPGIAQQVRACWPAHSISSHCCSQGQSAEGSILYNAFFAATPHLPAEEVQQFHENFPGFAIDEASFEDTRLRFRLGDKSPSLICPSGSIEQTMDSSGVLWQMALLLAYFRAPASGTFLNLGSGTCQAPDPLHQLLSSAEGDGMVGIAVDSNSSRLDVCRATMSNTPARVLPVHLTLDPTQVVEQLLPYLKLIFGGARKPWPLDFLVVDLDGVDCLVIEELLRVLRPKVIHLEIITHIPPPFRFSLQWHSRLSPHWNDVYDVDLLNPFQGCSLSYALHKFRPFGYALLRLTQHDAILVHKSLKVVVERGLQVKLPQDEFQCYRDSKLWLQMPANYVREWFFARHPSAVIGSIWSNISTVNKELGREGMPFTLDF</sequence>
<reference evidence="2 3" key="1">
    <citation type="submission" date="2016-02" db="EMBL/GenBank/DDBJ databases">
        <title>Genome analysis of coral dinoflagellate symbionts highlights evolutionary adaptations to a symbiotic lifestyle.</title>
        <authorList>
            <person name="Aranda M."/>
            <person name="Li Y."/>
            <person name="Liew Y.J."/>
            <person name="Baumgarten S."/>
            <person name="Simakov O."/>
            <person name="Wilson M."/>
            <person name="Piel J."/>
            <person name="Ashoor H."/>
            <person name="Bougouffa S."/>
            <person name="Bajic V.B."/>
            <person name="Ryu T."/>
            <person name="Ravasi T."/>
            <person name="Bayer T."/>
            <person name="Micklem G."/>
            <person name="Kim H."/>
            <person name="Bhak J."/>
            <person name="Lajeunesse T.C."/>
            <person name="Voolstra C.R."/>
        </authorList>
    </citation>
    <scope>NUCLEOTIDE SEQUENCE [LARGE SCALE GENOMIC DNA]</scope>
    <source>
        <strain evidence="2 3">CCMP2467</strain>
    </source>
</reference>
<name>A0A1Q9DPL6_SYMMI</name>
<organism evidence="2 3">
    <name type="scientific">Symbiodinium microadriaticum</name>
    <name type="common">Dinoflagellate</name>
    <name type="synonym">Zooxanthella microadriatica</name>
    <dbReference type="NCBI Taxonomy" id="2951"/>
    <lineage>
        <taxon>Eukaryota</taxon>
        <taxon>Sar</taxon>
        <taxon>Alveolata</taxon>
        <taxon>Dinophyceae</taxon>
        <taxon>Suessiales</taxon>
        <taxon>Symbiodiniaceae</taxon>
        <taxon>Symbiodinium</taxon>
    </lineage>
</organism>
<evidence type="ECO:0008006" key="4">
    <source>
        <dbReference type="Google" id="ProtNLM"/>
    </source>
</evidence>
<keyword evidence="1" id="KW-0472">Membrane</keyword>
<feature type="transmembrane region" description="Helical" evidence="1">
    <location>
        <begin position="20"/>
        <end position="38"/>
    </location>
</feature>
<proteinExistence type="predicted"/>
<dbReference type="OrthoDB" id="422611at2759"/>
<dbReference type="Proteomes" id="UP000186817">
    <property type="component" value="Unassembled WGS sequence"/>
</dbReference>
<keyword evidence="1" id="KW-1133">Transmembrane helix</keyword>
<comment type="caution">
    <text evidence="2">The sequence shown here is derived from an EMBL/GenBank/DDBJ whole genome shotgun (WGS) entry which is preliminary data.</text>
</comment>
<protein>
    <recommendedName>
        <fullName evidence="4">Methyltransferase domain-containing protein</fullName>
    </recommendedName>
</protein>
<keyword evidence="3" id="KW-1185">Reference proteome</keyword>
<dbReference type="EMBL" id="LSRX01000445">
    <property type="protein sequence ID" value="OLP97107.1"/>
    <property type="molecule type" value="Genomic_DNA"/>
</dbReference>
<dbReference type="AlphaFoldDB" id="A0A1Q9DPL6"/>
<evidence type="ECO:0000256" key="1">
    <source>
        <dbReference type="SAM" id="Phobius"/>
    </source>
</evidence>
<keyword evidence="1" id="KW-0812">Transmembrane</keyword>
<evidence type="ECO:0000313" key="3">
    <source>
        <dbReference type="Proteomes" id="UP000186817"/>
    </source>
</evidence>